<dbReference type="Proteomes" id="UP000472267">
    <property type="component" value="Unassembled WGS sequence"/>
</dbReference>
<gene>
    <name evidence="13" type="primary">boll</name>
</gene>
<dbReference type="PANTHER" id="PTHR11176:SF10">
    <property type="entry name" value="PROTEIN BOULE-LIKE"/>
    <property type="match status" value="1"/>
</dbReference>
<dbReference type="GO" id="GO:0005737">
    <property type="term" value="C:cytoplasm"/>
    <property type="evidence" value="ECO:0007669"/>
    <property type="project" value="UniProtKB-SubCell"/>
</dbReference>
<evidence type="ECO:0000256" key="2">
    <source>
        <dbReference type="ARBA" id="ARBA00022473"/>
    </source>
</evidence>
<keyword evidence="4" id="KW-0221">Differentiation</keyword>
<dbReference type="AlphaFoldDB" id="A0A672II08"/>
<feature type="domain" description="RRM" evidence="12">
    <location>
        <begin position="42"/>
        <end position="119"/>
    </location>
</feature>
<keyword evidence="7 11" id="KW-0694">RNA-binding</keyword>
<evidence type="ECO:0000256" key="8">
    <source>
        <dbReference type="ARBA" id="ARBA00060279"/>
    </source>
</evidence>
<comment type="subcellular location">
    <subcellularLocation>
        <location evidence="1">Cytoplasm</location>
    </subcellularLocation>
</comment>
<evidence type="ECO:0000256" key="1">
    <source>
        <dbReference type="ARBA" id="ARBA00004496"/>
    </source>
</evidence>
<comment type="subunit">
    <text evidence="9">Interacts with DAZ1 and DAZL.</text>
</comment>
<dbReference type="InterPro" id="IPR035979">
    <property type="entry name" value="RBD_domain_sf"/>
</dbReference>
<dbReference type="GO" id="GO:0045948">
    <property type="term" value="P:positive regulation of translational initiation"/>
    <property type="evidence" value="ECO:0007669"/>
    <property type="project" value="TreeGrafter"/>
</dbReference>
<evidence type="ECO:0000256" key="4">
    <source>
        <dbReference type="ARBA" id="ARBA00022782"/>
    </source>
</evidence>
<dbReference type="InterPro" id="IPR000504">
    <property type="entry name" value="RRM_dom"/>
</dbReference>
<reference evidence="13" key="2">
    <citation type="submission" date="2025-09" db="UniProtKB">
        <authorList>
            <consortium name="Ensembl"/>
        </authorList>
    </citation>
    <scope>IDENTIFICATION</scope>
</reference>
<dbReference type="GO" id="GO:0030154">
    <property type="term" value="P:cell differentiation"/>
    <property type="evidence" value="ECO:0007669"/>
    <property type="project" value="UniProtKB-KW"/>
</dbReference>
<sequence>VIFLFSSCEWQNSSGSTDPPPGEKHSIPLGGHFSALGHVVPNRIFVGGINFRVHENELRHFFSQYGAIKDVKIVTHRTGMSKGYGFVTFESQEDASKLLNSANGICLKDKKLSIGQAFKKHPARPHHFSHGTLYLTTSTGFPYTFHNGVAYFHSPAAPHWPAGGCCLLTCVFSAAQPELPPATLMYSQQSEYLYQPVDEASFQYPVPVMEETPAEVNTHRLPETPRPDLQFHGAVSNLFVPSLIHRKAKYRRIVHHKSHFLREPPELPDAAMFHSNM</sequence>
<dbReference type="InterPro" id="IPR012677">
    <property type="entry name" value="Nucleotide-bd_a/b_plait_sf"/>
</dbReference>
<dbReference type="PROSITE" id="PS50102">
    <property type="entry name" value="RRM"/>
    <property type="match status" value="1"/>
</dbReference>
<dbReference type="Gene3D" id="3.30.70.330">
    <property type="match status" value="1"/>
</dbReference>
<keyword evidence="6" id="KW-0744">Spermatogenesis</keyword>
<dbReference type="Pfam" id="PF00076">
    <property type="entry name" value="RRM_1"/>
    <property type="match status" value="1"/>
</dbReference>
<comment type="function">
    <text evidence="8">Probable RNA-binding protein, which may be required during spermatogenesis. May act by binding to the 3'-UTR of mRNAs and regulating their translation.</text>
</comment>
<dbReference type="SUPFAM" id="SSF54928">
    <property type="entry name" value="RNA-binding domain, RBD"/>
    <property type="match status" value="1"/>
</dbReference>
<evidence type="ECO:0000256" key="7">
    <source>
        <dbReference type="ARBA" id="ARBA00022884"/>
    </source>
</evidence>
<dbReference type="OMA" id="MSCGTFY"/>
<evidence type="ECO:0000313" key="14">
    <source>
        <dbReference type="Proteomes" id="UP000472267"/>
    </source>
</evidence>
<dbReference type="GO" id="GO:0051321">
    <property type="term" value="P:meiotic cell cycle"/>
    <property type="evidence" value="ECO:0007669"/>
    <property type="project" value="UniProtKB-ARBA"/>
</dbReference>
<keyword evidence="14" id="KW-1185">Reference proteome</keyword>
<accession>A0A672II08</accession>
<evidence type="ECO:0000256" key="6">
    <source>
        <dbReference type="ARBA" id="ARBA00022871"/>
    </source>
</evidence>
<dbReference type="PANTHER" id="PTHR11176">
    <property type="entry name" value="BOULE-RELATED"/>
    <property type="match status" value="1"/>
</dbReference>
<keyword evidence="2" id="KW-0217">Developmental protein</keyword>
<evidence type="ECO:0000256" key="11">
    <source>
        <dbReference type="PROSITE-ProRule" id="PRU00176"/>
    </source>
</evidence>
<organism evidence="13 14">
    <name type="scientific">Salarias fasciatus</name>
    <name type="common">Jewelled blenny</name>
    <name type="synonym">Blennius fasciatus</name>
    <dbReference type="NCBI Taxonomy" id="181472"/>
    <lineage>
        <taxon>Eukaryota</taxon>
        <taxon>Metazoa</taxon>
        <taxon>Chordata</taxon>
        <taxon>Craniata</taxon>
        <taxon>Vertebrata</taxon>
        <taxon>Euteleostomi</taxon>
        <taxon>Actinopterygii</taxon>
        <taxon>Neopterygii</taxon>
        <taxon>Teleostei</taxon>
        <taxon>Neoteleostei</taxon>
        <taxon>Acanthomorphata</taxon>
        <taxon>Ovalentaria</taxon>
        <taxon>Blenniimorphae</taxon>
        <taxon>Blenniiformes</taxon>
        <taxon>Blennioidei</taxon>
        <taxon>Blenniidae</taxon>
        <taxon>Salariinae</taxon>
        <taxon>Salarias</taxon>
    </lineage>
</organism>
<dbReference type="GO" id="GO:0070935">
    <property type="term" value="P:3'-UTR-mediated mRNA stabilization"/>
    <property type="evidence" value="ECO:0007669"/>
    <property type="project" value="TreeGrafter"/>
</dbReference>
<keyword evidence="3" id="KW-0963">Cytoplasm</keyword>
<evidence type="ECO:0000256" key="3">
    <source>
        <dbReference type="ARBA" id="ARBA00022490"/>
    </source>
</evidence>
<name>A0A672II08_SALFA</name>
<dbReference type="GO" id="GO:0007283">
    <property type="term" value="P:spermatogenesis"/>
    <property type="evidence" value="ECO:0007669"/>
    <property type="project" value="UniProtKB-KW"/>
</dbReference>
<evidence type="ECO:0000256" key="9">
    <source>
        <dbReference type="ARBA" id="ARBA00062241"/>
    </source>
</evidence>
<dbReference type="Ensembl" id="ENSSFAT00005042222.1">
    <property type="protein sequence ID" value="ENSSFAP00005040722.1"/>
    <property type="gene ID" value="ENSSFAG00005020292.1"/>
</dbReference>
<evidence type="ECO:0000259" key="12">
    <source>
        <dbReference type="PROSITE" id="PS50102"/>
    </source>
</evidence>
<proteinExistence type="predicted"/>
<reference evidence="13" key="1">
    <citation type="submission" date="2025-08" db="UniProtKB">
        <authorList>
            <consortium name="Ensembl"/>
        </authorList>
    </citation>
    <scope>IDENTIFICATION</scope>
</reference>
<dbReference type="GO" id="GO:0008494">
    <property type="term" value="F:translation activator activity"/>
    <property type="evidence" value="ECO:0007669"/>
    <property type="project" value="TreeGrafter"/>
</dbReference>
<keyword evidence="5" id="KW-0810">Translation regulation</keyword>
<dbReference type="InParanoid" id="A0A672II08"/>
<dbReference type="SMART" id="SM00360">
    <property type="entry name" value="RRM"/>
    <property type="match status" value="1"/>
</dbReference>
<dbReference type="GO" id="GO:0003730">
    <property type="term" value="F:mRNA 3'-UTR binding"/>
    <property type="evidence" value="ECO:0007669"/>
    <property type="project" value="TreeGrafter"/>
</dbReference>
<evidence type="ECO:0000256" key="10">
    <source>
        <dbReference type="ARBA" id="ARBA00072848"/>
    </source>
</evidence>
<evidence type="ECO:0000313" key="13">
    <source>
        <dbReference type="Ensembl" id="ENSSFAP00005040722.1"/>
    </source>
</evidence>
<dbReference type="FunFam" id="3.30.70.330:FF:000167">
    <property type="entry name" value="protein boule-like isoform X1"/>
    <property type="match status" value="1"/>
</dbReference>
<evidence type="ECO:0000256" key="5">
    <source>
        <dbReference type="ARBA" id="ARBA00022845"/>
    </source>
</evidence>
<protein>
    <recommendedName>
        <fullName evidence="10">Protein boule-like</fullName>
    </recommendedName>
</protein>